<dbReference type="NCBIfam" id="TIGR02786">
    <property type="entry name" value="addB_alphas"/>
    <property type="match status" value="1"/>
</dbReference>
<feature type="compositionally biased region" description="Pro residues" evidence="1">
    <location>
        <begin position="724"/>
        <end position="741"/>
    </location>
</feature>
<dbReference type="RefSeq" id="WP_087140610.1">
    <property type="nucleotide sequence ID" value="NZ_FUIE01000046.1"/>
</dbReference>
<dbReference type="EMBL" id="FUIE01000046">
    <property type="protein sequence ID" value="SJM62246.1"/>
    <property type="molecule type" value="Genomic_DNA"/>
</dbReference>
<proteinExistence type="predicted"/>
<dbReference type="Proteomes" id="UP000195766">
    <property type="component" value="Unassembled WGS sequence"/>
</dbReference>
<feature type="domain" description="PD-(D/E)XK endonuclease-like" evidence="2">
    <location>
        <begin position="754"/>
        <end position="987"/>
    </location>
</feature>
<sequence>MSTGGRFDPFAESGPRWRAVPAWRPFLEDLAAGVLDWLGDAPPETLTDATILLPNRRAARAFSFALGKLAGERPVLLPQVRPLGDLEEGEPPFAPGELGLDLPPAIASLTRRFEMARMIAEDFEPGMKPLRALEMADALGAFLDSCQLEEVSDLSRVATLAEQDLAEHWRESARFLGLAVEAWPKRLEALGLVDPAWRRATLLRRLAEAWDARPPQAPVIAAGSTGTVPAAADVLKAVAKAPQGVVVLPGLDLDLAADAWDRIDDQHPQAALKALLTRAEVARETVQPWFQPALEPSVEARGLARQRLINEALRPADATDDWRREIKRLRARSAEAGRAADPIAEGLSGLTVLSVRAEEEAASAVALMMRESLEQRGPDGRPITCALVTPDLQLSRRVEARLARWGIVADSSTGQPLSRMTAGVLVDLGARFLAEPLKPQTLLALLKHPLVRLDLGETSLTDAAEALEEHALRGPRPRRWSQLREKLLKAGEPRRGGLPLTDWKLARLKGAQTLTERLEALATARPCPPDEAARTLTALIEALAGQNAWAGPDGEAAAALLSALIEGGGPLGQTTPAEFADLIAALLAETTVRTGGATHPSLRILGAIEARLARADRMILAGLEEGVWPNAAPVDPFLSRPMRAALPLPAPERRLGQTAQDFVQAACADEAILVHCERRGGQPAVRSRWLWRLEMLTRGADAPDTPVRLTAPEGVADWTEALDAPPPGPARLAPRPAPTPPVERRPRSLYVTGVERWVRDPYALYARRILNLEPMERPGASAEALARGNAVHKAIERLTEDWPDLLPDDLDTVIERLLLEELTAHGFEDAAMAREAPLARNAARWLAGFETKRRARGVTLMIEQQGALAFDAPGGPFTVKAYADRIEVGALSAAVMDFKTGQVPTAKQIKAGFAPQLTLTGAILAAGGFKATNGPVPPEELTYVRVVGRKKAGEVAVRAAGPEAQVLSDAALQGLMARVADFDRPETPYLSWAAPHLMGSYSPYNLLARVWEWHVIGGGEEGEAE</sequence>
<name>A0A1R4G246_BREDI</name>
<dbReference type="Pfam" id="PF12705">
    <property type="entry name" value="PDDEXK_1"/>
    <property type="match status" value="1"/>
</dbReference>
<organism evidence="3 4">
    <name type="scientific">Brevundimonas diminuta 3F5N</name>
    <dbReference type="NCBI Taxonomy" id="1255603"/>
    <lineage>
        <taxon>Bacteria</taxon>
        <taxon>Pseudomonadati</taxon>
        <taxon>Pseudomonadota</taxon>
        <taxon>Alphaproteobacteria</taxon>
        <taxon>Caulobacterales</taxon>
        <taxon>Caulobacteraceae</taxon>
        <taxon>Brevundimonas</taxon>
    </lineage>
</organism>
<evidence type="ECO:0000256" key="1">
    <source>
        <dbReference type="SAM" id="MobiDB-lite"/>
    </source>
</evidence>
<dbReference type="SUPFAM" id="SSF52540">
    <property type="entry name" value="P-loop containing nucleoside triphosphate hydrolases"/>
    <property type="match status" value="1"/>
</dbReference>
<protein>
    <submittedName>
        <fullName evidence="3">ATP-dependent nuclease subunit B</fullName>
    </submittedName>
</protein>
<gene>
    <name evidence="3" type="ORF">FM111_08800</name>
</gene>
<evidence type="ECO:0000313" key="4">
    <source>
        <dbReference type="Proteomes" id="UP000195766"/>
    </source>
</evidence>
<feature type="region of interest" description="Disordered" evidence="1">
    <location>
        <begin position="723"/>
        <end position="744"/>
    </location>
</feature>
<dbReference type="AlphaFoldDB" id="A0A1R4G246"/>
<accession>A0A1R4G246</accession>
<reference evidence="3 4" key="1">
    <citation type="submission" date="2017-02" db="EMBL/GenBank/DDBJ databases">
        <authorList>
            <person name="Peterson S.W."/>
        </authorList>
    </citation>
    <scope>NUCLEOTIDE SEQUENCE [LARGE SCALE GENOMIC DNA]</scope>
    <source>
        <strain evidence="3 4">3F5N</strain>
    </source>
</reference>
<dbReference type="InterPro" id="IPR038726">
    <property type="entry name" value="PDDEXK_AddAB-type"/>
</dbReference>
<evidence type="ECO:0000313" key="3">
    <source>
        <dbReference type="EMBL" id="SJM62246.1"/>
    </source>
</evidence>
<dbReference type="InterPro" id="IPR014153">
    <property type="entry name" value="Ds_break_AddB"/>
</dbReference>
<dbReference type="OrthoDB" id="9780606at2"/>
<dbReference type="InterPro" id="IPR027417">
    <property type="entry name" value="P-loop_NTPase"/>
</dbReference>
<evidence type="ECO:0000259" key="2">
    <source>
        <dbReference type="Pfam" id="PF12705"/>
    </source>
</evidence>